<name>A0A397TT55_9GLOM</name>
<reference evidence="1 3" key="1">
    <citation type="submission" date="2018-06" db="EMBL/GenBank/DDBJ databases">
        <title>Comparative genomics reveals the genomic features of Rhizophagus irregularis, R. cerebriforme, R. diaphanum and Gigaspora rosea, and their symbiotic lifestyle signature.</title>
        <authorList>
            <person name="Morin E."/>
            <person name="San Clemente H."/>
            <person name="Chen E.C.H."/>
            <person name="De La Providencia I."/>
            <person name="Hainaut M."/>
            <person name="Kuo A."/>
            <person name="Kohler A."/>
            <person name="Murat C."/>
            <person name="Tang N."/>
            <person name="Roy S."/>
            <person name="Loubradou J."/>
            <person name="Henrissat B."/>
            <person name="Grigoriev I.V."/>
            <person name="Corradi N."/>
            <person name="Roux C."/>
            <person name="Martin F.M."/>
        </authorList>
    </citation>
    <scope>NUCLEOTIDE SEQUENCE [LARGE SCALE GENOMIC DNA]</scope>
    <source>
        <strain evidence="1 3">DAOM 194757</strain>
    </source>
</reference>
<protein>
    <submittedName>
        <fullName evidence="1">Uncharacterized protein</fullName>
    </submittedName>
</protein>
<keyword evidence="3" id="KW-1185">Reference proteome</keyword>
<dbReference type="OrthoDB" id="2468445at2759"/>
<evidence type="ECO:0000313" key="3">
    <source>
        <dbReference type="Proteomes" id="UP000266673"/>
    </source>
</evidence>
<proteinExistence type="predicted"/>
<accession>A0A397TT55</accession>
<sequence>MCQFCTELQELDNKYIFTNNYLKDAQNFNVKYKELLQTNTNYNYTKLQNIDSEDKIIHLLSFAYNVKQTIHLNKDKNLLKTNNEIEFPNQKIILLNNIRVKSGLLLFLKKFH</sequence>
<organism evidence="1 3">
    <name type="scientific">Gigaspora rosea</name>
    <dbReference type="NCBI Taxonomy" id="44941"/>
    <lineage>
        <taxon>Eukaryota</taxon>
        <taxon>Fungi</taxon>
        <taxon>Fungi incertae sedis</taxon>
        <taxon>Mucoromycota</taxon>
        <taxon>Glomeromycotina</taxon>
        <taxon>Glomeromycetes</taxon>
        <taxon>Diversisporales</taxon>
        <taxon>Gigasporaceae</taxon>
        <taxon>Gigaspora</taxon>
    </lineage>
</organism>
<gene>
    <name evidence="2" type="ORF">C2G38_2173902</name>
    <name evidence="1" type="ORF">C2G38_2231535</name>
</gene>
<dbReference type="EMBL" id="QKWP01000308">
    <property type="protein sequence ID" value="RIB22445.1"/>
    <property type="molecule type" value="Genomic_DNA"/>
</dbReference>
<comment type="caution">
    <text evidence="1">The sequence shown here is derived from an EMBL/GenBank/DDBJ whole genome shotgun (WGS) entry which is preliminary data.</text>
</comment>
<dbReference type="EMBL" id="QKWP01003252">
    <property type="protein sequence ID" value="RIB01220.1"/>
    <property type="molecule type" value="Genomic_DNA"/>
</dbReference>
<dbReference type="AlphaFoldDB" id="A0A397TT55"/>
<dbReference type="Proteomes" id="UP000266673">
    <property type="component" value="Unassembled WGS sequence"/>
</dbReference>
<evidence type="ECO:0000313" key="2">
    <source>
        <dbReference type="EMBL" id="RIB22445.1"/>
    </source>
</evidence>
<evidence type="ECO:0000313" key="1">
    <source>
        <dbReference type="EMBL" id="RIB01220.1"/>
    </source>
</evidence>